<dbReference type="RefSeq" id="WP_056972783.1">
    <property type="nucleotide sequence ID" value="NZ_AZFI01000324.1"/>
</dbReference>
<evidence type="ECO:0000256" key="1">
    <source>
        <dbReference type="SAM" id="SignalP"/>
    </source>
</evidence>
<gene>
    <name evidence="2" type="ORF">FC65_GL001403</name>
</gene>
<dbReference type="Proteomes" id="UP000051217">
    <property type="component" value="Unassembled WGS sequence"/>
</dbReference>
<dbReference type="EMBL" id="AZFI01000324">
    <property type="protein sequence ID" value="KRM19138.1"/>
    <property type="molecule type" value="Genomic_DNA"/>
</dbReference>
<keyword evidence="1" id="KW-0732">Signal</keyword>
<accession>A0ABR5PGY6</accession>
<reference evidence="2 3" key="1">
    <citation type="journal article" date="2015" name="Genome Announc.">
        <title>Expanding the biotechnology potential of lactobacilli through comparative genomics of 213 strains and associated genera.</title>
        <authorList>
            <person name="Sun Z."/>
            <person name="Harris H.M."/>
            <person name="McCann A."/>
            <person name="Guo C."/>
            <person name="Argimon S."/>
            <person name="Zhang W."/>
            <person name="Yang X."/>
            <person name="Jeffery I.B."/>
            <person name="Cooney J.C."/>
            <person name="Kagawa T.F."/>
            <person name="Liu W."/>
            <person name="Song Y."/>
            <person name="Salvetti E."/>
            <person name="Wrobel A."/>
            <person name="Rasinkangas P."/>
            <person name="Parkhill J."/>
            <person name="Rea M.C."/>
            <person name="O'Sullivan O."/>
            <person name="Ritari J."/>
            <person name="Douillard F.P."/>
            <person name="Paul Ross R."/>
            <person name="Yang R."/>
            <person name="Briner A.E."/>
            <person name="Felis G.E."/>
            <person name="de Vos W.M."/>
            <person name="Barrangou R."/>
            <person name="Klaenhammer T.R."/>
            <person name="Caufield P.W."/>
            <person name="Cui Y."/>
            <person name="Zhang H."/>
            <person name="O'Toole P.W."/>
        </authorList>
    </citation>
    <scope>NUCLEOTIDE SEQUENCE [LARGE SCALE GENOMIC DNA]</scope>
    <source>
        <strain evidence="2 3">DSM 15836</strain>
    </source>
</reference>
<organism evidence="2 3">
    <name type="scientific">Ligilactobacillus acidipiscis DSM 15836</name>
    <dbReference type="NCBI Taxonomy" id="1423716"/>
    <lineage>
        <taxon>Bacteria</taxon>
        <taxon>Bacillati</taxon>
        <taxon>Bacillota</taxon>
        <taxon>Bacilli</taxon>
        <taxon>Lactobacillales</taxon>
        <taxon>Lactobacillaceae</taxon>
        <taxon>Ligilactobacillus</taxon>
    </lineage>
</organism>
<evidence type="ECO:0000313" key="3">
    <source>
        <dbReference type="Proteomes" id="UP000051217"/>
    </source>
</evidence>
<name>A0ABR5PGY6_9LACO</name>
<sequence>MKKAITFLTLFAASLVLFEGSGLSQLEHIDLTDNYHVPKTVRISDKSKRPRSYFETEDAFKAVGSDNDKDS</sequence>
<feature type="signal peptide" evidence="1">
    <location>
        <begin position="1"/>
        <end position="18"/>
    </location>
</feature>
<evidence type="ECO:0000313" key="2">
    <source>
        <dbReference type="EMBL" id="KRM19138.1"/>
    </source>
</evidence>
<protein>
    <submittedName>
        <fullName evidence="2">Uncharacterized protein</fullName>
    </submittedName>
</protein>
<comment type="caution">
    <text evidence="2">The sequence shown here is derived from an EMBL/GenBank/DDBJ whole genome shotgun (WGS) entry which is preliminary data.</text>
</comment>
<proteinExistence type="predicted"/>
<feature type="chain" id="PRO_5046578323" evidence="1">
    <location>
        <begin position="19"/>
        <end position="71"/>
    </location>
</feature>
<keyword evidence="3" id="KW-1185">Reference proteome</keyword>